<dbReference type="Proteomes" id="UP001500466">
    <property type="component" value="Unassembled WGS sequence"/>
</dbReference>
<gene>
    <name evidence="1" type="ORF">GCM10023205_25760</name>
</gene>
<name>A0ABP9H3N5_9ACTN</name>
<protein>
    <recommendedName>
        <fullName evidence="3">Secreted protein</fullName>
    </recommendedName>
</protein>
<keyword evidence="2" id="KW-1185">Reference proteome</keyword>
<organism evidence="1 2">
    <name type="scientific">Yinghuangia aomiensis</name>
    <dbReference type="NCBI Taxonomy" id="676205"/>
    <lineage>
        <taxon>Bacteria</taxon>
        <taxon>Bacillati</taxon>
        <taxon>Actinomycetota</taxon>
        <taxon>Actinomycetes</taxon>
        <taxon>Kitasatosporales</taxon>
        <taxon>Streptomycetaceae</taxon>
        <taxon>Yinghuangia</taxon>
    </lineage>
</organism>
<evidence type="ECO:0000313" key="2">
    <source>
        <dbReference type="Proteomes" id="UP001500466"/>
    </source>
</evidence>
<evidence type="ECO:0008006" key="3">
    <source>
        <dbReference type="Google" id="ProtNLM"/>
    </source>
</evidence>
<proteinExistence type="predicted"/>
<dbReference type="EMBL" id="BAABHS010000008">
    <property type="protein sequence ID" value="GAA4961191.1"/>
    <property type="molecule type" value="Genomic_DNA"/>
</dbReference>
<sequence length="89" mass="9365">MSFGSATLMTVSLRIITKAAMIGRPIAILMWRGIAESASAYSSVATAGRTLCSTGVLAFRSYAVEATGTVHRRGPATPREAVYVRAVSD</sequence>
<reference evidence="2" key="1">
    <citation type="journal article" date="2019" name="Int. J. Syst. Evol. Microbiol.">
        <title>The Global Catalogue of Microorganisms (GCM) 10K type strain sequencing project: providing services to taxonomists for standard genome sequencing and annotation.</title>
        <authorList>
            <consortium name="The Broad Institute Genomics Platform"/>
            <consortium name="The Broad Institute Genome Sequencing Center for Infectious Disease"/>
            <person name="Wu L."/>
            <person name="Ma J."/>
        </authorList>
    </citation>
    <scope>NUCLEOTIDE SEQUENCE [LARGE SCALE GENOMIC DNA]</scope>
    <source>
        <strain evidence="2">JCM 17986</strain>
    </source>
</reference>
<evidence type="ECO:0000313" key="1">
    <source>
        <dbReference type="EMBL" id="GAA4961191.1"/>
    </source>
</evidence>
<accession>A0ABP9H3N5</accession>
<comment type="caution">
    <text evidence="1">The sequence shown here is derived from an EMBL/GenBank/DDBJ whole genome shotgun (WGS) entry which is preliminary data.</text>
</comment>